<comment type="caution">
    <text evidence="4">The sequence shown here is derived from an EMBL/GenBank/DDBJ whole genome shotgun (WGS) entry which is preliminary data.</text>
</comment>
<proteinExistence type="predicted"/>
<reference evidence="4" key="1">
    <citation type="journal article" date="2020" name="mSystems">
        <title>Genome- and Community-Level Interaction Insights into Carbon Utilization and Element Cycling Functions of Hydrothermarchaeota in Hydrothermal Sediment.</title>
        <authorList>
            <person name="Zhou Z."/>
            <person name="Liu Y."/>
            <person name="Xu W."/>
            <person name="Pan J."/>
            <person name="Luo Z.H."/>
            <person name="Li M."/>
        </authorList>
    </citation>
    <scope>NUCLEOTIDE SEQUENCE</scope>
    <source>
        <strain evidence="4">HyVt-388</strain>
    </source>
</reference>
<gene>
    <name evidence="4" type="ORF">ENI34_05715</name>
</gene>
<dbReference type="SUPFAM" id="SSF52540">
    <property type="entry name" value="P-loop containing nucleoside triphosphate hydrolases"/>
    <property type="match status" value="1"/>
</dbReference>
<accession>A0A9C9EM12</accession>
<feature type="coiled-coil region" evidence="1">
    <location>
        <begin position="250"/>
        <end position="303"/>
    </location>
</feature>
<feature type="transmembrane region" description="Helical" evidence="2">
    <location>
        <begin position="327"/>
        <end position="345"/>
    </location>
</feature>
<keyword evidence="2" id="KW-0472">Membrane</keyword>
<feature type="transmembrane region" description="Helical" evidence="2">
    <location>
        <begin position="301"/>
        <end position="321"/>
    </location>
</feature>
<dbReference type="Proteomes" id="UP000885826">
    <property type="component" value="Unassembled WGS sequence"/>
</dbReference>
<evidence type="ECO:0000259" key="3">
    <source>
        <dbReference type="Pfam" id="PF13175"/>
    </source>
</evidence>
<evidence type="ECO:0000313" key="4">
    <source>
        <dbReference type="EMBL" id="HEC78623.1"/>
    </source>
</evidence>
<evidence type="ECO:0000256" key="2">
    <source>
        <dbReference type="SAM" id="Phobius"/>
    </source>
</evidence>
<keyword evidence="1" id="KW-0175">Coiled coil</keyword>
<organism evidence="4 5">
    <name type="scientific">candidate division WOR-3 bacterium</name>
    <dbReference type="NCBI Taxonomy" id="2052148"/>
    <lineage>
        <taxon>Bacteria</taxon>
        <taxon>Bacteria division WOR-3</taxon>
    </lineage>
</organism>
<sequence length="693" mass="81413">MKIQKITINNYGPIKRFSLEPEKFECIFGLNESGKTAIIEALSYILFKKNAARLRYGKPKDITVRLEDKGAVYTLPAKKGNLQFLEQSISNLLYIQASDSAVYEPRKEEKFWDALKALFSSEGRKMTFKELIDKTFEAVELQPVKLEWEKRKYQHIEGMKQRALELKEYIEEIDGIEKKRTELAAASERKKLLEKKLKIIEDYKKHQRYKRLSKLYDSYVEKKIYLQEYERYADDYLKRWQSLTAKKESLLNTGKKLKEIKKEINDLEKEIIELEKKAEIIKIEDFASEIRTIEEEKRELSLKYPVALLVGSIVLFVLSFFLKIPKFIPLTVFVIFILFLSRFFIAKSRIKNREQERKKLLKKASVLFPDVSSIKELAENIEDVEKALLEKKTLRKEKEKTAMDLTSEQTIECIEKEISELRSKTGLAEISDLEKKLSEKRRHLNELQKLSIEISTELSEKNDKKWSGMIAAMKTAPPDEEPEHRKEEELREELKKIEEQINDLEKEIAVFEKVQRTKHNITEPRGVFVEYRQLQETLDNYELEKKAALAAREIFEEMRQELEEHIRTLFSGSNSLSEYFNMITGRYKEVNLEDKDFTVTDDQGNKYKIEELSSGAKDQLLICFRIAALERLYPDGVFLILDDAFIFADWQRRKKLTALLKNFINKGNQVIYLTSDDHTRDLLKEEGAAVTTL</sequence>
<dbReference type="EMBL" id="DRIG01000062">
    <property type="protein sequence ID" value="HEC78623.1"/>
    <property type="molecule type" value="Genomic_DNA"/>
</dbReference>
<evidence type="ECO:0000313" key="5">
    <source>
        <dbReference type="Proteomes" id="UP000885826"/>
    </source>
</evidence>
<feature type="domain" description="Endonuclease GajA/Old nuclease/RecF-like AAA" evidence="3">
    <location>
        <begin position="1"/>
        <end position="293"/>
    </location>
</feature>
<dbReference type="Pfam" id="PF13175">
    <property type="entry name" value="AAA_15"/>
    <property type="match status" value="1"/>
</dbReference>
<keyword evidence="2" id="KW-1133">Transmembrane helix</keyword>
<keyword evidence="2" id="KW-0812">Transmembrane</keyword>
<feature type="coiled-coil region" evidence="1">
    <location>
        <begin position="159"/>
        <end position="203"/>
    </location>
</feature>
<dbReference type="Gene3D" id="3.40.50.300">
    <property type="entry name" value="P-loop containing nucleotide triphosphate hydrolases"/>
    <property type="match status" value="2"/>
</dbReference>
<dbReference type="AlphaFoldDB" id="A0A9C9EM12"/>
<dbReference type="PANTHER" id="PTHR41259">
    <property type="entry name" value="DOUBLE-STRAND BREAK REPAIR RAD50 ATPASE, PUTATIVE-RELATED"/>
    <property type="match status" value="1"/>
</dbReference>
<feature type="coiled-coil region" evidence="1">
    <location>
        <begin position="483"/>
        <end position="565"/>
    </location>
</feature>
<dbReference type="InterPro" id="IPR041685">
    <property type="entry name" value="AAA_GajA/Old/RecF-like"/>
</dbReference>
<dbReference type="InterPro" id="IPR027417">
    <property type="entry name" value="P-loop_NTPase"/>
</dbReference>
<evidence type="ECO:0000256" key="1">
    <source>
        <dbReference type="SAM" id="Coils"/>
    </source>
</evidence>
<dbReference type="PANTHER" id="PTHR41259:SF1">
    <property type="entry name" value="DOUBLE-STRAND BREAK REPAIR RAD50 ATPASE, PUTATIVE-RELATED"/>
    <property type="match status" value="1"/>
</dbReference>
<protein>
    <recommendedName>
        <fullName evidence="3">Endonuclease GajA/Old nuclease/RecF-like AAA domain-containing protein</fullName>
    </recommendedName>
</protein>
<name>A0A9C9EM12_UNCW3</name>